<dbReference type="GO" id="GO:0006412">
    <property type="term" value="P:translation"/>
    <property type="evidence" value="ECO:0007669"/>
    <property type="project" value="InterPro"/>
</dbReference>
<dbReference type="PANTHER" id="PTHR12934">
    <property type="entry name" value="50S RIBOSOMAL PROTEIN L15"/>
    <property type="match status" value="1"/>
</dbReference>
<organism evidence="5 6">
    <name type="scientific">Lithospermum erythrorhizon</name>
    <name type="common">Purple gromwell</name>
    <name type="synonym">Lithospermum officinale var. erythrorhizon</name>
    <dbReference type="NCBI Taxonomy" id="34254"/>
    <lineage>
        <taxon>Eukaryota</taxon>
        <taxon>Viridiplantae</taxon>
        <taxon>Streptophyta</taxon>
        <taxon>Embryophyta</taxon>
        <taxon>Tracheophyta</taxon>
        <taxon>Spermatophyta</taxon>
        <taxon>Magnoliopsida</taxon>
        <taxon>eudicotyledons</taxon>
        <taxon>Gunneridae</taxon>
        <taxon>Pentapetalae</taxon>
        <taxon>asterids</taxon>
        <taxon>lamiids</taxon>
        <taxon>Boraginales</taxon>
        <taxon>Boraginaceae</taxon>
        <taxon>Boraginoideae</taxon>
        <taxon>Lithospermeae</taxon>
        <taxon>Lithospermum</taxon>
    </lineage>
</organism>
<protein>
    <submittedName>
        <fullName evidence="5">Ribosomal protein</fullName>
    </submittedName>
</protein>
<accession>A0AAV3QRS4</accession>
<sequence length="190" mass="20579">MASLISLSPITTSSTTSTSCNHPYTFFKGNVQTLKNKTSVLQNEVFSVMDKQGTRLIPGATKKANRKGGGHAAGQGGSCRFGMRGQKSRSGPVARPGFEVGQMPLYRRLPKLRGIAGGMRAGLPKYVPVSLKDMEAAGFKEGEERKKDPPKGCCISISLLSIFYSFDSLSNLRLQSHPRTTQPFTSHKPD</sequence>
<comment type="similarity">
    <text evidence="1">Belongs to the universal ribosomal protein uL15 family.</text>
</comment>
<evidence type="ECO:0000313" key="6">
    <source>
        <dbReference type="Proteomes" id="UP001454036"/>
    </source>
</evidence>
<dbReference type="Proteomes" id="UP001454036">
    <property type="component" value="Unassembled WGS sequence"/>
</dbReference>
<evidence type="ECO:0000256" key="3">
    <source>
        <dbReference type="ARBA" id="ARBA00023274"/>
    </source>
</evidence>
<dbReference type="SUPFAM" id="SSF52080">
    <property type="entry name" value="Ribosomal proteins L15p and L18e"/>
    <property type="match status" value="1"/>
</dbReference>
<comment type="caution">
    <text evidence="5">The sequence shown here is derived from an EMBL/GenBank/DDBJ whole genome shotgun (WGS) entry which is preliminary data.</text>
</comment>
<dbReference type="AlphaFoldDB" id="A0AAV3QRS4"/>
<feature type="region of interest" description="Disordered" evidence="4">
    <location>
        <begin position="60"/>
        <end position="96"/>
    </location>
</feature>
<keyword evidence="3" id="KW-0687">Ribonucleoprotein</keyword>
<dbReference type="GO" id="GO:0022625">
    <property type="term" value="C:cytosolic large ribosomal subunit"/>
    <property type="evidence" value="ECO:0007669"/>
    <property type="project" value="TreeGrafter"/>
</dbReference>
<proteinExistence type="inferred from homology"/>
<dbReference type="InterPro" id="IPR036227">
    <property type="entry name" value="Ribosomal_uL15/eL18_sf"/>
</dbReference>
<reference evidence="5 6" key="1">
    <citation type="submission" date="2024-01" db="EMBL/GenBank/DDBJ databases">
        <title>The complete chloroplast genome sequence of Lithospermum erythrorhizon: insights into the phylogenetic relationship among Boraginaceae species and the maternal lineages of purple gromwells.</title>
        <authorList>
            <person name="Okada T."/>
            <person name="Watanabe K."/>
        </authorList>
    </citation>
    <scope>NUCLEOTIDE SEQUENCE [LARGE SCALE GENOMIC DNA]</scope>
</reference>
<evidence type="ECO:0000256" key="4">
    <source>
        <dbReference type="SAM" id="MobiDB-lite"/>
    </source>
</evidence>
<keyword evidence="2 5" id="KW-0689">Ribosomal protein</keyword>
<dbReference type="InterPro" id="IPR005749">
    <property type="entry name" value="Ribosomal_uL15_bac-type"/>
</dbReference>
<feature type="compositionally biased region" description="Gly residues" evidence="4">
    <location>
        <begin position="70"/>
        <end position="79"/>
    </location>
</feature>
<evidence type="ECO:0000313" key="5">
    <source>
        <dbReference type="EMBL" id="GAA0166807.1"/>
    </source>
</evidence>
<dbReference type="PANTHER" id="PTHR12934:SF11">
    <property type="entry name" value="LARGE RIBOSOMAL SUBUNIT PROTEIN UL15M"/>
    <property type="match status" value="1"/>
</dbReference>
<evidence type="ECO:0000256" key="1">
    <source>
        <dbReference type="ARBA" id="ARBA00007320"/>
    </source>
</evidence>
<dbReference type="EMBL" id="BAABME010005861">
    <property type="protein sequence ID" value="GAA0166807.1"/>
    <property type="molecule type" value="Genomic_DNA"/>
</dbReference>
<name>A0AAV3QRS4_LITER</name>
<keyword evidence="6" id="KW-1185">Reference proteome</keyword>
<gene>
    <name evidence="5" type="ORF">LIER_21878</name>
</gene>
<evidence type="ECO:0000256" key="2">
    <source>
        <dbReference type="ARBA" id="ARBA00022980"/>
    </source>
</evidence>
<dbReference type="GO" id="GO:0003735">
    <property type="term" value="F:structural constituent of ribosome"/>
    <property type="evidence" value="ECO:0007669"/>
    <property type="project" value="InterPro"/>
</dbReference>